<accession>E2B7R2</accession>
<dbReference type="EMBL" id="GL446201">
    <property type="protein sequence ID" value="EFN88275.1"/>
    <property type="molecule type" value="Genomic_DNA"/>
</dbReference>
<keyword evidence="8 12" id="KW-0539">Nucleus</keyword>
<reference evidence="14 15" key="1">
    <citation type="journal article" date="2010" name="Science">
        <title>Genomic comparison of the ants Camponotus floridanus and Harpegnathos saltator.</title>
        <authorList>
            <person name="Bonasio R."/>
            <person name="Zhang G."/>
            <person name="Ye C."/>
            <person name="Mutti N.S."/>
            <person name="Fang X."/>
            <person name="Qin N."/>
            <person name="Donahue G."/>
            <person name="Yang P."/>
            <person name="Li Q."/>
            <person name="Li C."/>
            <person name="Zhang P."/>
            <person name="Huang Z."/>
            <person name="Berger S.L."/>
            <person name="Reinberg D."/>
            <person name="Wang J."/>
            <person name="Liebig J."/>
        </authorList>
    </citation>
    <scope>NUCLEOTIDE SEQUENCE [LARGE SCALE GENOMIC DNA]</scope>
    <source>
        <strain evidence="14 15">R22 G/1</strain>
    </source>
</reference>
<evidence type="ECO:0000313" key="14">
    <source>
        <dbReference type="EMBL" id="EFN88275.1"/>
    </source>
</evidence>
<dbReference type="Gene3D" id="1.25.40.820">
    <property type="match status" value="1"/>
</dbReference>
<comment type="function">
    <text evidence="12">Putative RNA polymerase II subunit B1 C-terminal domain (CTD) phosphatase involved in RNA polymerase II transcription regulation.</text>
</comment>
<evidence type="ECO:0000256" key="4">
    <source>
        <dbReference type="ARBA" id="ARBA00022771"/>
    </source>
</evidence>
<dbReference type="InterPro" id="IPR007308">
    <property type="entry name" value="Rtr1/RPAP2_dom"/>
</dbReference>
<evidence type="ECO:0000256" key="3">
    <source>
        <dbReference type="ARBA" id="ARBA00022723"/>
    </source>
</evidence>
<keyword evidence="7 12" id="KW-0904">Protein phosphatase</keyword>
<evidence type="ECO:0000256" key="8">
    <source>
        <dbReference type="ARBA" id="ARBA00023242"/>
    </source>
</evidence>
<dbReference type="Pfam" id="PF04181">
    <property type="entry name" value="RPAP2_Rtr1"/>
    <property type="match status" value="1"/>
</dbReference>
<comment type="subcellular location">
    <subcellularLocation>
        <location evidence="1 12">Nucleus</location>
    </subcellularLocation>
</comment>
<keyword evidence="15" id="KW-1185">Reference proteome</keyword>
<gene>
    <name evidence="14" type="ORF">EAI_10559</name>
</gene>
<dbReference type="OMA" id="CYKASKI"/>
<evidence type="ECO:0000256" key="7">
    <source>
        <dbReference type="ARBA" id="ARBA00022912"/>
    </source>
</evidence>
<protein>
    <recommendedName>
        <fullName evidence="12">RNA polymerase II subunit B1 CTD phosphatase RPAP2 homolog</fullName>
        <ecNumber evidence="12">3.1.3.16</ecNumber>
    </recommendedName>
</protein>
<comment type="catalytic activity">
    <reaction evidence="10 12">
        <text>O-phospho-L-threonyl-[protein] + H2O = L-threonyl-[protein] + phosphate</text>
        <dbReference type="Rhea" id="RHEA:47004"/>
        <dbReference type="Rhea" id="RHEA-COMP:11060"/>
        <dbReference type="Rhea" id="RHEA-COMP:11605"/>
        <dbReference type="ChEBI" id="CHEBI:15377"/>
        <dbReference type="ChEBI" id="CHEBI:30013"/>
        <dbReference type="ChEBI" id="CHEBI:43474"/>
        <dbReference type="ChEBI" id="CHEBI:61977"/>
        <dbReference type="EC" id="3.1.3.16"/>
    </reaction>
</comment>
<feature type="domain" description="RTR1-type" evidence="13">
    <location>
        <begin position="23"/>
        <end position="96"/>
    </location>
</feature>
<evidence type="ECO:0000256" key="6">
    <source>
        <dbReference type="ARBA" id="ARBA00022833"/>
    </source>
</evidence>
<keyword evidence="3 12" id="KW-0479">Metal-binding</keyword>
<evidence type="ECO:0000256" key="9">
    <source>
        <dbReference type="ARBA" id="ARBA00047761"/>
    </source>
</evidence>
<dbReference type="PANTHER" id="PTHR14732:SF0">
    <property type="entry name" value="RNA POLYMERASE II SUBUNIT B1 CTD PHOSPHATASE RPAP2-RELATED"/>
    <property type="match status" value="1"/>
</dbReference>
<dbReference type="PANTHER" id="PTHR14732">
    <property type="entry name" value="RNA POLYMERASE II SUBUNIT B1 CTD PHOSPHATASE RPAP2-RELATED"/>
    <property type="match status" value="1"/>
</dbReference>
<dbReference type="GO" id="GO:0008420">
    <property type="term" value="F:RNA polymerase II CTD heptapeptide repeat phosphatase activity"/>
    <property type="evidence" value="ECO:0007669"/>
    <property type="project" value="UniProtKB-UniRule"/>
</dbReference>
<comment type="similarity">
    <text evidence="2 11 12">Belongs to the RPAP2 family.</text>
</comment>
<dbReference type="InterPro" id="IPR038534">
    <property type="entry name" value="Rtr1/RPAP2_sf"/>
</dbReference>
<evidence type="ECO:0000256" key="5">
    <source>
        <dbReference type="ARBA" id="ARBA00022801"/>
    </source>
</evidence>
<dbReference type="InParanoid" id="E2B7R2"/>
<evidence type="ECO:0000259" key="13">
    <source>
        <dbReference type="PROSITE" id="PS51479"/>
    </source>
</evidence>
<keyword evidence="5 12" id="KW-0378">Hydrolase</keyword>
<evidence type="ECO:0000313" key="15">
    <source>
        <dbReference type="Proteomes" id="UP000008237"/>
    </source>
</evidence>
<dbReference type="FunCoup" id="E2B7R2">
    <property type="interactions" value="30"/>
</dbReference>
<dbReference type="OrthoDB" id="2590500at2759"/>
<evidence type="ECO:0000256" key="1">
    <source>
        <dbReference type="ARBA" id="ARBA00004123"/>
    </source>
</evidence>
<dbReference type="GO" id="GO:0008270">
    <property type="term" value="F:zinc ion binding"/>
    <property type="evidence" value="ECO:0007669"/>
    <property type="project" value="UniProtKB-KW"/>
</dbReference>
<proteinExistence type="inferred from homology"/>
<organism evidence="15">
    <name type="scientific">Harpegnathos saltator</name>
    <name type="common">Jerdon's jumping ant</name>
    <dbReference type="NCBI Taxonomy" id="610380"/>
    <lineage>
        <taxon>Eukaryota</taxon>
        <taxon>Metazoa</taxon>
        <taxon>Ecdysozoa</taxon>
        <taxon>Arthropoda</taxon>
        <taxon>Hexapoda</taxon>
        <taxon>Insecta</taxon>
        <taxon>Pterygota</taxon>
        <taxon>Neoptera</taxon>
        <taxon>Endopterygota</taxon>
        <taxon>Hymenoptera</taxon>
        <taxon>Apocrita</taxon>
        <taxon>Aculeata</taxon>
        <taxon>Formicoidea</taxon>
        <taxon>Formicidae</taxon>
        <taxon>Ponerinae</taxon>
        <taxon>Ponerini</taxon>
        <taxon>Harpegnathos</taxon>
    </lineage>
</organism>
<sequence>MQRLLQIVEQLLEPNVDSDWLLQNLQFINKAHLEDVIEERVIIKLCGYVLCSKPLIVIVKQQYRISTCTNKVYDISKHKNFCSSSCYGASNYLLEQ</sequence>
<evidence type="ECO:0000256" key="10">
    <source>
        <dbReference type="ARBA" id="ARBA00048336"/>
    </source>
</evidence>
<dbReference type="EC" id="3.1.3.16" evidence="12"/>
<dbReference type="AlphaFoldDB" id="E2B7R2"/>
<evidence type="ECO:0000256" key="2">
    <source>
        <dbReference type="ARBA" id="ARBA00005676"/>
    </source>
</evidence>
<dbReference type="Proteomes" id="UP000008237">
    <property type="component" value="Unassembled WGS sequence"/>
</dbReference>
<dbReference type="PROSITE" id="PS51479">
    <property type="entry name" value="ZF_RTR1"/>
    <property type="match status" value="1"/>
</dbReference>
<dbReference type="InterPro" id="IPR039693">
    <property type="entry name" value="Rtr1/RPAP2"/>
</dbReference>
<evidence type="ECO:0000256" key="11">
    <source>
        <dbReference type="PROSITE-ProRule" id="PRU00812"/>
    </source>
</evidence>
<comment type="catalytic activity">
    <reaction evidence="9 12">
        <text>O-phospho-L-seryl-[protein] + H2O = L-seryl-[protein] + phosphate</text>
        <dbReference type="Rhea" id="RHEA:20629"/>
        <dbReference type="Rhea" id="RHEA-COMP:9863"/>
        <dbReference type="Rhea" id="RHEA-COMP:11604"/>
        <dbReference type="ChEBI" id="CHEBI:15377"/>
        <dbReference type="ChEBI" id="CHEBI:29999"/>
        <dbReference type="ChEBI" id="CHEBI:43474"/>
        <dbReference type="ChEBI" id="CHEBI:83421"/>
        <dbReference type="EC" id="3.1.3.16"/>
    </reaction>
</comment>
<keyword evidence="6 12" id="KW-0862">Zinc</keyword>
<dbReference type="STRING" id="610380.E2B7R2"/>
<keyword evidence="4 12" id="KW-0863">Zinc-finger</keyword>
<name>E2B7R2_HARSA</name>
<dbReference type="GO" id="GO:0043175">
    <property type="term" value="F:RNA polymerase core enzyme binding"/>
    <property type="evidence" value="ECO:0007669"/>
    <property type="project" value="UniProtKB-UniRule"/>
</dbReference>
<evidence type="ECO:0000256" key="12">
    <source>
        <dbReference type="RuleBase" id="RU367080"/>
    </source>
</evidence>
<dbReference type="GO" id="GO:0005634">
    <property type="term" value="C:nucleus"/>
    <property type="evidence" value="ECO:0007669"/>
    <property type="project" value="UniProtKB-SubCell"/>
</dbReference>
<dbReference type="GO" id="GO:0005737">
    <property type="term" value="C:cytoplasm"/>
    <property type="evidence" value="ECO:0007669"/>
    <property type="project" value="TreeGrafter"/>
</dbReference>